<organism evidence="1">
    <name type="scientific">Arundo donax</name>
    <name type="common">Giant reed</name>
    <name type="synonym">Donax arundinaceus</name>
    <dbReference type="NCBI Taxonomy" id="35708"/>
    <lineage>
        <taxon>Eukaryota</taxon>
        <taxon>Viridiplantae</taxon>
        <taxon>Streptophyta</taxon>
        <taxon>Embryophyta</taxon>
        <taxon>Tracheophyta</taxon>
        <taxon>Spermatophyta</taxon>
        <taxon>Magnoliopsida</taxon>
        <taxon>Liliopsida</taxon>
        <taxon>Poales</taxon>
        <taxon>Poaceae</taxon>
        <taxon>PACMAD clade</taxon>
        <taxon>Arundinoideae</taxon>
        <taxon>Arundineae</taxon>
        <taxon>Arundo</taxon>
    </lineage>
</organism>
<protein>
    <submittedName>
        <fullName evidence="1">Uncharacterized protein</fullName>
    </submittedName>
</protein>
<accession>A0A0A9DI81</accession>
<name>A0A0A9DI81_ARUDO</name>
<reference evidence="1" key="2">
    <citation type="journal article" date="2015" name="Data Brief">
        <title>Shoot transcriptome of the giant reed, Arundo donax.</title>
        <authorList>
            <person name="Barrero R.A."/>
            <person name="Guerrero F.D."/>
            <person name="Moolhuijzen P."/>
            <person name="Goolsby J.A."/>
            <person name="Tidwell J."/>
            <person name="Bellgard S.E."/>
            <person name="Bellgard M.I."/>
        </authorList>
    </citation>
    <scope>NUCLEOTIDE SEQUENCE</scope>
    <source>
        <tissue evidence="1">Shoot tissue taken approximately 20 cm above the soil surface</tissue>
    </source>
</reference>
<dbReference type="AlphaFoldDB" id="A0A0A9DI81"/>
<evidence type="ECO:0000313" key="1">
    <source>
        <dbReference type="EMBL" id="JAD85360.1"/>
    </source>
</evidence>
<dbReference type="EMBL" id="GBRH01212535">
    <property type="protein sequence ID" value="JAD85360.1"/>
    <property type="molecule type" value="Transcribed_RNA"/>
</dbReference>
<proteinExistence type="predicted"/>
<sequence length="33" mass="3866">MWKNYTVIISGLAHIDAGPKCGERWPFSVQWFQ</sequence>
<reference evidence="1" key="1">
    <citation type="submission" date="2014-09" db="EMBL/GenBank/DDBJ databases">
        <authorList>
            <person name="Magalhaes I.L.F."/>
            <person name="Oliveira U."/>
            <person name="Santos F.R."/>
            <person name="Vidigal T.H.D.A."/>
            <person name="Brescovit A.D."/>
            <person name="Santos A.J."/>
        </authorList>
    </citation>
    <scope>NUCLEOTIDE SEQUENCE</scope>
    <source>
        <tissue evidence="1">Shoot tissue taken approximately 20 cm above the soil surface</tissue>
    </source>
</reference>